<name>A0A7Y0Q5V4_9FIRM</name>
<comment type="caution">
    <text evidence="2">The sequence shown here is derived from an EMBL/GenBank/DDBJ whole genome shotgun (WGS) entry which is preliminary data.</text>
</comment>
<evidence type="ECO:0008006" key="4">
    <source>
        <dbReference type="Google" id="ProtNLM"/>
    </source>
</evidence>
<feature type="transmembrane region" description="Helical" evidence="1">
    <location>
        <begin position="59"/>
        <end position="80"/>
    </location>
</feature>
<gene>
    <name evidence="2" type="ORF">HIJ39_20590</name>
</gene>
<evidence type="ECO:0000313" key="3">
    <source>
        <dbReference type="Proteomes" id="UP000533476"/>
    </source>
</evidence>
<dbReference type="EMBL" id="JABBVZ010000139">
    <property type="protein sequence ID" value="NMP24709.1"/>
    <property type="molecule type" value="Genomic_DNA"/>
</dbReference>
<feature type="transmembrane region" description="Helical" evidence="1">
    <location>
        <begin position="118"/>
        <end position="141"/>
    </location>
</feature>
<keyword evidence="3" id="KW-1185">Reference proteome</keyword>
<keyword evidence="1" id="KW-1133">Transmembrane helix</keyword>
<feature type="transmembrane region" description="Helical" evidence="1">
    <location>
        <begin position="6"/>
        <end position="23"/>
    </location>
</feature>
<feature type="transmembrane region" description="Helical" evidence="1">
    <location>
        <begin position="30"/>
        <end position="47"/>
    </location>
</feature>
<protein>
    <recommendedName>
        <fullName evidence="4">DUF1453 domain-containing protein</fullName>
    </recommendedName>
</protein>
<feature type="transmembrane region" description="Helical" evidence="1">
    <location>
        <begin position="92"/>
        <end position="112"/>
    </location>
</feature>
<dbReference type="RefSeq" id="WP_169102917.1">
    <property type="nucleotide sequence ID" value="NZ_JABBVZ010000139.1"/>
</dbReference>
<reference evidence="2 3" key="1">
    <citation type="submission" date="2020-04" db="EMBL/GenBank/DDBJ databases">
        <authorList>
            <person name="Zhang R."/>
            <person name="Schippers A."/>
        </authorList>
    </citation>
    <scope>NUCLEOTIDE SEQUENCE [LARGE SCALE GENOMIC DNA]</scope>
    <source>
        <strain evidence="2 3">DSM 109850</strain>
    </source>
</reference>
<keyword evidence="1" id="KW-0472">Membrane</keyword>
<proteinExistence type="predicted"/>
<sequence length="151" mass="17346">MPNWLSDVIGLGLLVFFIVRQVTPRRPTRLRFYILPIVGLYWAYHTLPHPMPAVQVADALMSIAVSVPFGIMQAYFTRLYEKDGRWFLQGDWRYVVSWLVLFALHGVTAVVLHEMTAVTWVIGLEVAVVWGLRSLVLHLRYPQLSGILARK</sequence>
<organism evidence="2 3">
    <name type="scientific">Sulfobacillus harzensis</name>
    <dbReference type="NCBI Taxonomy" id="2729629"/>
    <lineage>
        <taxon>Bacteria</taxon>
        <taxon>Bacillati</taxon>
        <taxon>Bacillota</taxon>
        <taxon>Clostridia</taxon>
        <taxon>Eubacteriales</taxon>
        <taxon>Clostridiales Family XVII. Incertae Sedis</taxon>
        <taxon>Sulfobacillus</taxon>
    </lineage>
</organism>
<keyword evidence="1" id="KW-0812">Transmembrane</keyword>
<dbReference type="Proteomes" id="UP000533476">
    <property type="component" value="Unassembled WGS sequence"/>
</dbReference>
<dbReference type="AlphaFoldDB" id="A0A7Y0Q5V4"/>
<accession>A0A7Y0Q5V4</accession>
<evidence type="ECO:0000313" key="2">
    <source>
        <dbReference type="EMBL" id="NMP24709.1"/>
    </source>
</evidence>
<evidence type="ECO:0000256" key="1">
    <source>
        <dbReference type="SAM" id="Phobius"/>
    </source>
</evidence>